<comment type="caution">
    <text evidence="1">The sequence shown here is derived from an EMBL/GenBank/DDBJ whole genome shotgun (WGS) entry which is preliminary data.</text>
</comment>
<dbReference type="InterPro" id="IPR032710">
    <property type="entry name" value="NTF2-like_dom_sf"/>
</dbReference>
<gene>
    <name evidence="1" type="ORF">MSAN_01778700</name>
</gene>
<dbReference type="EMBL" id="JACAZH010000017">
    <property type="protein sequence ID" value="KAF7348251.1"/>
    <property type="molecule type" value="Genomic_DNA"/>
</dbReference>
<organism evidence="1 2">
    <name type="scientific">Mycena sanguinolenta</name>
    <dbReference type="NCBI Taxonomy" id="230812"/>
    <lineage>
        <taxon>Eukaryota</taxon>
        <taxon>Fungi</taxon>
        <taxon>Dikarya</taxon>
        <taxon>Basidiomycota</taxon>
        <taxon>Agaricomycotina</taxon>
        <taxon>Agaricomycetes</taxon>
        <taxon>Agaricomycetidae</taxon>
        <taxon>Agaricales</taxon>
        <taxon>Marasmiineae</taxon>
        <taxon>Mycenaceae</taxon>
        <taxon>Mycena</taxon>
    </lineage>
</organism>
<accession>A0A8H7CUA0</accession>
<dbReference type="OrthoDB" id="10282205at2759"/>
<evidence type="ECO:0000313" key="2">
    <source>
        <dbReference type="Proteomes" id="UP000623467"/>
    </source>
</evidence>
<sequence length="135" mass="15027">MRYSTAGFSDEQMAVLAVVEKFLQGVEAHDKNLMLAQILPSGAATLLRNEEPLHLTLTGLVERIFNHPKKVSEIISGQPIIAVDRNLAMLWAPYEFFFDNDNVIDHVGTAAYTFAKQDGKWLISSVADNSHPGWD</sequence>
<name>A0A8H7CUA0_9AGAR</name>
<dbReference type="Gene3D" id="3.10.450.50">
    <property type="match status" value="1"/>
</dbReference>
<dbReference type="SUPFAM" id="SSF54427">
    <property type="entry name" value="NTF2-like"/>
    <property type="match status" value="1"/>
</dbReference>
<protein>
    <submittedName>
        <fullName evidence="1">Putative lumazine-binding protein</fullName>
    </submittedName>
</protein>
<reference evidence="1" key="1">
    <citation type="submission" date="2020-05" db="EMBL/GenBank/DDBJ databases">
        <title>Mycena genomes resolve the evolution of fungal bioluminescence.</title>
        <authorList>
            <person name="Tsai I.J."/>
        </authorList>
    </citation>
    <scope>NUCLEOTIDE SEQUENCE</scope>
    <source>
        <strain evidence="1">160909Yilan</strain>
    </source>
</reference>
<proteinExistence type="predicted"/>
<evidence type="ECO:0000313" key="1">
    <source>
        <dbReference type="EMBL" id="KAF7348251.1"/>
    </source>
</evidence>
<keyword evidence="2" id="KW-1185">Reference proteome</keyword>
<dbReference type="Proteomes" id="UP000623467">
    <property type="component" value="Unassembled WGS sequence"/>
</dbReference>
<dbReference type="AlphaFoldDB" id="A0A8H7CUA0"/>